<gene>
    <name evidence="2" type="ORF">DFR37_103369</name>
</gene>
<feature type="compositionally biased region" description="Polar residues" evidence="1">
    <location>
        <begin position="74"/>
        <end position="85"/>
    </location>
</feature>
<accession>A0A366HGA6</accession>
<evidence type="ECO:0000313" key="3">
    <source>
        <dbReference type="Proteomes" id="UP000253628"/>
    </source>
</evidence>
<feature type="compositionally biased region" description="Polar residues" evidence="1">
    <location>
        <begin position="1"/>
        <end position="11"/>
    </location>
</feature>
<proteinExistence type="predicted"/>
<dbReference type="Proteomes" id="UP000253628">
    <property type="component" value="Unassembled WGS sequence"/>
</dbReference>
<evidence type="ECO:0000256" key="1">
    <source>
        <dbReference type="SAM" id="MobiDB-lite"/>
    </source>
</evidence>
<feature type="compositionally biased region" description="Polar residues" evidence="1">
    <location>
        <begin position="58"/>
        <end position="67"/>
    </location>
</feature>
<evidence type="ECO:0000313" key="2">
    <source>
        <dbReference type="EMBL" id="RBP41023.1"/>
    </source>
</evidence>
<sequence length="140" mass="15478">MPTDNARNQQAFRDRLKNDGGARVEFTLNKDLLQAVEQVRQSLGAGASRQDALTHLLNQGASTVKTNQYREDQTSGQPSRPSQLTVAEHQELEKFKDALPNLMVSAELDQKAHAFNGGDSGARRKAAFEAQLNATNHHRK</sequence>
<keyword evidence="3" id="KW-1185">Reference proteome</keyword>
<name>A0A366HGA6_9BURK</name>
<feature type="region of interest" description="Disordered" evidence="1">
    <location>
        <begin position="1"/>
        <end position="20"/>
    </location>
</feature>
<reference evidence="2 3" key="1">
    <citation type="submission" date="2018-06" db="EMBL/GenBank/DDBJ databases">
        <title>Genomic Encyclopedia of Type Strains, Phase IV (KMG-IV): sequencing the most valuable type-strain genomes for metagenomic binning, comparative biology and taxonomic classification.</title>
        <authorList>
            <person name="Goeker M."/>
        </authorList>
    </citation>
    <scope>NUCLEOTIDE SEQUENCE [LARGE SCALE GENOMIC DNA]</scope>
    <source>
        <strain evidence="2 3">DSM 25520</strain>
    </source>
</reference>
<feature type="region of interest" description="Disordered" evidence="1">
    <location>
        <begin position="58"/>
        <end position="85"/>
    </location>
</feature>
<dbReference type="EMBL" id="QNRQ01000003">
    <property type="protein sequence ID" value="RBP41023.1"/>
    <property type="molecule type" value="Genomic_DNA"/>
</dbReference>
<dbReference type="AlphaFoldDB" id="A0A366HGA6"/>
<dbReference type="OrthoDB" id="9938245at2"/>
<protein>
    <submittedName>
        <fullName evidence="2">Uncharacterized protein</fullName>
    </submittedName>
</protein>
<dbReference type="RefSeq" id="WP_147251594.1">
    <property type="nucleotide sequence ID" value="NZ_JACCEU010000004.1"/>
</dbReference>
<organism evidence="2 3">
    <name type="scientific">Eoetvoesiella caeni</name>
    <dbReference type="NCBI Taxonomy" id="645616"/>
    <lineage>
        <taxon>Bacteria</taxon>
        <taxon>Pseudomonadati</taxon>
        <taxon>Pseudomonadota</taxon>
        <taxon>Betaproteobacteria</taxon>
        <taxon>Burkholderiales</taxon>
        <taxon>Alcaligenaceae</taxon>
        <taxon>Eoetvoesiella</taxon>
    </lineage>
</organism>
<comment type="caution">
    <text evidence="2">The sequence shown here is derived from an EMBL/GenBank/DDBJ whole genome shotgun (WGS) entry which is preliminary data.</text>
</comment>